<dbReference type="AlphaFoldDB" id="A0A1G2V3K0"/>
<dbReference type="EMBL" id="MHWW01000003">
    <property type="protein sequence ID" value="OHB16185.1"/>
    <property type="molecule type" value="Genomic_DNA"/>
</dbReference>
<name>A0A1G2V3K0_9BACT</name>
<dbReference type="Pfam" id="PF02452">
    <property type="entry name" value="PemK_toxin"/>
    <property type="match status" value="1"/>
</dbReference>
<dbReference type="InterPro" id="IPR011067">
    <property type="entry name" value="Plasmid_toxin/cell-grow_inhib"/>
</dbReference>
<sequence>MKKENIQKNTNQPKSLIKRFLEWIGLKEKIHNNNSVSPFFKEGEIWWCAIGENIGIEINGKGRLFSRPVFVYKKLSKEGFLGIPLSTKDKKGTWFVEISFKEEKNIANLSQVRVFSSFRMYERMGLLDDNDSKKIKNGFLRLYS</sequence>
<evidence type="ECO:0000313" key="1">
    <source>
        <dbReference type="EMBL" id="OHB16185.1"/>
    </source>
</evidence>
<organism evidence="1 2">
    <name type="scientific">Candidatus Zambryskibacteria bacterium RIFOXYC1_FULL_39_10</name>
    <dbReference type="NCBI Taxonomy" id="1802779"/>
    <lineage>
        <taxon>Bacteria</taxon>
        <taxon>Candidatus Zambryskiibacteriota</taxon>
    </lineage>
</organism>
<dbReference type="SUPFAM" id="SSF50118">
    <property type="entry name" value="Cell growth inhibitor/plasmid maintenance toxic component"/>
    <property type="match status" value="1"/>
</dbReference>
<dbReference type="Gene3D" id="2.30.30.110">
    <property type="match status" value="1"/>
</dbReference>
<comment type="caution">
    <text evidence="1">The sequence shown here is derived from an EMBL/GenBank/DDBJ whole genome shotgun (WGS) entry which is preliminary data.</text>
</comment>
<reference evidence="1 2" key="1">
    <citation type="journal article" date="2016" name="Nat. Commun.">
        <title>Thousands of microbial genomes shed light on interconnected biogeochemical processes in an aquifer system.</title>
        <authorList>
            <person name="Anantharaman K."/>
            <person name="Brown C.T."/>
            <person name="Hug L.A."/>
            <person name="Sharon I."/>
            <person name="Castelle C.J."/>
            <person name="Probst A.J."/>
            <person name="Thomas B.C."/>
            <person name="Singh A."/>
            <person name="Wilkins M.J."/>
            <person name="Karaoz U."/>
            <person name="Brodie E.L."/>
            <person name="Williams K.H."/>
            <person name="Hubbard S.S."/>
            <person name="Banfield J.F."/>
        </authorList>
    </citation>
    <scope>NUCLEOTIDE SEQUENCE [LARGE SCALE GENOMIC DNA]</scope>
</reference>
<evidence type="ECO:0000313" key="2">
    <source>
        <dbReference type="Proteomes" id="UP000177697"/>
    </source>
</evidence>
<dbReference type="GO" id="GO:0003677">
    <property type="term" value="F:DNA binding"/>
    <property type="evidence" value="ECO:0007669"/>
    <property type="project" value="InterPro"/>
</dbReference>
<dbReference type="Proteomes" id="UP000177697">
    <property type="component" value="Unassembled WGS sequence"/>
</dbReference>
<proteinExistence type="predicted"/>
<dbReference type="InterPro" id="IPR003477">
    <property type="entry name" value="PemK-like"/>
</dbReference>
<gene>
    <name evidence="1" type="ORF">A2431_02130</name>
</gene>
<accession>A0A1G2V3K0</accession>
<protein>
    <submittedName>
        <fullName evidence="1">Uncharacterized protein</fullName>
    </submittedName>
</protein>